<evidence type="ECO:0000256" key="4">
    <source>
        <dbReference type="ARBA" id="ARBA00022821"/>
    </source>
</evidence>
<evidence type="ECO:0000256" key="6">
    <source>
        <dbReference type="ARBA" id="ARBA00023136"/>
    </source>
</evidence>
<evidence type="ECO:0000256" key="9">
    <source>
        <dbReference type="SAM" id="Phobius"/>
    </source>
</evidence>
<dbReference type="Pfam" id="PF03094">
    <property type="entry name" value="Mlo"/>
    <property type="match status" value="2"/>
</dbReference>
<feature type="compositionally biased region" description="Basic and acidic residues" evidence="8">
    <location>
        <begin position="388"/>
        <end position="399"/>
    </location>
</feature>
<dbReference type="OrthoDB" id="1388414at2759"/>
<proteinExistence type="inferred from homology"/>
<sequence>MAGGGEGTTLEYTPTWVVAVVCSVIVLISLVVERTLHSVGKMFLFLFLQYLKKNNQMLLFEALQKIKEELMLLGFISLLLTVFQDRIAKICISEVLANKWLPCKKEKDNDAGDSSSSSSTAHFQTFFKYPSFVLPAGTARHLLAEASASTESCAKGKVPMLSLKALHHLHIFIFVLAVVHVIFCALTILFGGAKSLLAVGTKLEHVICQLAQEVAEKHVAVEGELVVKPSDDHFWFHRPKIVLLLIHIIMFQNAFELAFFFWTWVQYDFDSCIMGQIGFVIPRLVIGAFIQFVCSYSTLPLYAIVTLMGSSLKKGIFTEHVQEGLVDWAKHAKKTTGSRKAANGTRLYGSTTTHGSSHVVGRQTTGLAVELTEAGETETAMEEGNAGEIEHANVSREHK</sequence>
<name>A0A6P9ELX5_JUGRE</name>
<gene>
    <name evidence="11" type="primary">LOC109019453</name>
</gene>
<dbReference type="InParanoid" id="A0A6P9ELX5"/>
<keyword evidence="6 9" id="KW-0472">Membrane</keyword>
<keyword evidence="5 9" id="KW-1133">Transmembrane helix</keyword>
<protein>
    <submittedName>
        <fullName evidence="11">MLO-like protein 1 isoform X1</fullName>
    </submittedName>
</protein>
<feature type="region of interest" description="Disordered" evidence="8">
    <location>
        <begin position="376"/>
        <end position="399"/>
    </location>
</feature>
<organism evidence="10 11">
    <name type="scientific">Juglans regia</name>
    <name type="common">English walnut</name>
    <dbReference type="NCBI Taxonomy" id="51240"/>
    <lineage>
        <taxon>Eukaryota</taxon>
        <taxon>Viridiplantae</taxon>
        <taxon>Streptophyta</taxon>
        <taxon>Embryophyta</taxon>
        <taxon>Tracheophyta</taxon>
        <taxon>Spermatophyta</taxon>
        <taxon>Magnoliopsida</taxon>
        <taxon>eudicotyledons</taxon>
        <taxon>Gunneridae</taxon>
        <taxon>Pentapetalae</taxon>
        <taxon>rosids</taxon>
        <taxon>fabids</taxon>
        <taxon>Fagales</taxon>
        <taxon>Juglandaceae</taxon>
        <taxon>Juglans</taxon>
    </lineage>
</organism>
<keyword evidence="10" id="KW-1185">Reference proteome</keyword>
<dbReference type="GO" id="GO:0016020">
    <property type="term" value="C:membrane"/>
    <property type="evidence" value="ECO:0007669"/>
    <property type="project" value="UniProtKB-SubCell"/>
</dbReference>
<evidence type="ECO:0000256" key="5">
    <source>
        <dbReference type="ARBA" id="ARBA00022989"/>
    </source>
</evidence>
<evidence type="ECO:0000256" key="3">
    <source>
        <dbReference type="ARBA" id="ARBA00022692"/>
    </source>
</evidence>
<comment type="similarity">
    <text evidence="2">Belongs to the MLO family.</text>
</comment>
<feature type="transmembrane region" description="Helical" evidence="9">
    <location>
        <begin position="241"/>
        <end position="264"/>
    </location>
</feature>
<evidence type="ECO:0000256" key="1">
    <source>
        <dbReference type="ARBA" id="ARBA00004141"/>
    </source>
</evidence>
<keyword evidence="4" id="KW-0611">Plant defense</keyword>
<dbReference type="AlphaFoldDB" id="A0A6P9ELX5"/>
<evidence type="ECO:0000256" key="8">
    <source>
        <dbReference type="SAM" id="MobiDB-lite"/>
    </source>
</evidence>
<keyword evidence="3 9" id="KW-0812">Transmembrane</keyword>
<dbReference type="PANTHER" id="PTHR31942:SF74">
    <property type="entry name" value="MLO-LIKE PROTEIN 15"/>
    <property type="match status" value="1"/>
</dbReference>
<evidence type="ECO:0000256" key="2">
    <source>
        <dbReference type="ARBA" id="ARBA00006574"/>
    </source>
</evidence>
<feature type="region of interest" description="Disordered" evidence="8">
    <location>
        <begin position="340"/>
        <end position="359"/>
    </location>
</feature>
<dbReference type="PANTHER" id="PTHR31942">
    <property type="entry name" value="MLO-LIKE PROTEIN 1"/>
    <property type="match status" value="1"/>
</dbReference>
<feature type="transmembrane region" description="Helical" evidence="9">
    <location>
        <begin position="12"/>
        <end position="32"/>
    </location>
</feature>
<accession>A0A6P9ELX5</accession>
<reference evidence="11" key="1">
    <citation type="submission" date="2025-08" db="UniProtKB">
        <authorList>
            <consortium name="RefSeq"/>
        </authorList>
    </citation>
    <scope>IDENTIFICATION</scope>
    <source>
        <tissue evidence="11">Leaves</tissue>
    </source>
</reference>
<dbReference type="Proteomes" id="UP000235220">
    <property type="component" value="Chromosome 7"/>
</dbReference>
<dbReference type="RefSeq" id="XP_035548544.1">
    <property type="nucleotide sequence ID" value="XM_035692651.1"/>
</dbReference>
<feature type="compositionally biased region" description="Polar residues" evidence="8">
    <location>
        <begin position="348"/>
        <end position="359"/>
    </location>
</feature>
<evidence type="ECO:0000256" key="7">
    <source>
        <dbReference type="ARBA" id="ARBA00023265"/>
    </source>
</evidence>
<dbReference type="GO" id="GO:0006952">
    <property type="term" value="P:defense response"/>
    <property type="evidence" value="ECO:0007669"/>
    <property type="project" value="UniProtKB-KW"/>
</dbReference>
<comment type="subcellular location">
    <subcellularLocation>
        <location evidence="1">Membrane</location>
        <topology evidence="1">Multi-pass membrane protein</topology>
    </subcellularLocation>
</comment>
<dbReference type="GeneID" id="109019453"/>
<evidence type="ECO:0000313" key="11">
    <source>
        <dbReference type="RefSeq" id="XP_035548544.1"/>
    </source>
</evidence>
<keyword evidence="7" id="KW-0568">Pathogenesis-related protein</keyword>
<feature type="transmembrane region" description="Helical" evidence="9">
    <location>
        <begin position="169"/>
        <end position="193"/>
    </location>
</feature>
<dbReference type="InterPro" id="IPR004326">
    <property type="entry name" value="Mlo"/>
</dbReference>
<dbReference type="KEGG" id="jre:109019453"/>
<feature type="transmembrane region" description="Helical" evidence="9">
    <location>
        <begin position="284"/>
        <end position="305"/>
    </location>
</feature>
<evidence type="ECO:0000313" key="10">
    <source>
        <dbReference type="Proteomes" id="UP000235220"/>
    </source>
</evidence>